<name>A0A8K0NE40_9HYPO</name>
<sequence length="76" mass="8138">MAQKEAAAEYSPTPSETRLRRRSFISECAMKDVAVARRRFASPALGLGSGHCPEYQDGPSRVGNPHHVAGVAVDEG</sequence>
<comment type="caution">
    <text evidence="2">The sequence shown here is derived from an EMBL/GenBank/DDBJ whole genome shotgun (WGS) entry which is preliminary data.</text>
</comment>
<protein>
    <submittedName>
        <fullName evidence="2">Uncharacterized protein</fullName>
    </submittedName>
</protein>
<dbReference type="Proteomes" id="UP000811619">
    <property type="component" value="Unassembled WGS sequence"/>
</dbReference>
<evidence type="ECO:0000313" key="2">
    <source>
        <dbReference type="EMBL" id="KAG5913513.1"/>
    </source>
</evidence>
<gene>
    <name evidence="2" type="ORF">E4U42_001089</name>
</gene>
<organism evidence="2 3">
    <name type="scientific">Claviceps africana</name>
    <dbReference type="NCBI Taxonomy" id="83212"/>
    <lineage>
        <taxon>Eukaryota</taxon>
        <taxon>Fungi</taxon>
        <taxon>Dikarya</taxon>
        <taxon>Ascomycota</taxon>
        <taxon>Pezizomycotina</taxon>
        <taxon>Sordariomycetes</taxon>
        <taxon>Hypocreomycetidae</taxon>
        <taxon>Hypocreales</taxon>
        <taxon>Clavicipitaceae</taxon>
        <taxon>Claviceps</taxon>
    </lineage>
</organism>
<proteinExistence type="predicted"/>
<evidence type="ECO:0000313" key="3">
    <source>
        <dbReference type="Proteomes" id="UP000811619"/>
    </source>
</evidence>
<evidence type="ECO:0000256" key="1">
    <source>
        <dbReference type="SAM" id="MobiDB-lite"/>
    </source>
</evidence>
<accession>A0A8K0NE40</accession>
<keyword evidence="3" id="KW-1185">Reference proteome</keyword>
<dbReference type="EMBL" id="SRPY01001308">
    <property type="protein sequence ID" value="KAG5913513.1"/>
    <property type="molecule type" value="Genomic_DNA"/>
</dbReference>
<dbReference type="AlphaFoldDB" id="A0A8K0NE40"/>
<feature type="region of interest" description="Disordered" evidence="1">
    <location>
        <begin position="46"/>
        <end position="76"/>
    </location>
</feature>
<reference evidence="2" key="1">
    <citation type="journal article" date="2020" name="bioRxiv">
        <title>Whole genome comparisons of ergot fungi reveals the divergence and evolution of species within the genus Claviceps are the result of varying mechanisms driving genome evolution and host range expansion.</title>
        <authorList>
            <person name="Wyka S.A."/>
            <person name="Mondo S.J."/>
            <person name="Liu M."/>
            <person name="Dettman J."/>
            <person name="Nalam V."/>
            <person name="Broders K.D."/>
        </authorList>
    </citation>
    <scope>NUCLEOTIDE SEQUENCE</scope>
    <source>
        <strain evidence="2">CCC 489</strain>
    </source>
</reference>